<evidence type="ECO:0000313" key="3">
    <source>
        <dbReference type="EMBL" id="MER6977659.1"/>
    </source>
</evidence>
<proteinExistence type="predicted"/>
<keyword evidence="3" id="KW-0540">Nuclease</keyword>
<dbReference type="RefSeq" id="WP_086731243.1">
    <property type="nucleotide sequence ID" value="NZ_MUBM01000544.1"/>
</dbReference>
<keyword evidence="3" id="KW-0378">Hydrolase</keyword>
<feature type="region of interest" description="Disordered" evidence="1">
    <location>
        <begin position="138"/>
        <end position="165"/>
    </location>
</feature>
<dbReference type="EMBL" id="JBEPCU010000147">
    <property type="protein sequence ID" value="MER6977659.1"/>
    <property type="molecule type" value="Genomic_DNA"/>
</dbReference>
<dbReference type="InterPro" id="IPR003615">
    <property type="entry name" value="HNH_nuc"/>
</dbReference>
<feature type="compositionally biased region" description="Basic and acidic residues" evidence="1">
    <location>
        <begin position="138"/>
        <end position="162"/>
    </location>
</feature>
<evidence type="ECO:0000256" key="1">
    <source>
        <dbReference type="SAM" id="MobiDB-lite"/>
    </source>
</evidence>
<name>A0ABV1W0E8_9ACTN</name>
<feature type="domain" description="HNH nuclease" evidence="2">
    <location>
        <begin position="213"/>
        <end position="263"/>
    </location>
</feature>
<accession>A0ABV1W0E8</accession>
<dbReference type="CDD" id="cd00085">
    <property type="entry name" value="HNHc"/>
    <property type="match status" value="1"/>
</dbReference>
<comment type="caution">
    <text evidence="3">The sequence shown here is derived from an EMBL/GenBank/DDBJ whole genome shotgun (WGS) entry which is preliminary data.</text>
</comment>
<keyword evidence="3" id="KW-0255">Endonuclease</keyword>
<gene>
    <name evidence="3" type="ORF">ABT317_11720</name>
</gene>
<dbReference type="GO" id="GO:0004519">
    <property type="term" value="F:endonuclease activity"/>
    <property type="evidence" value="ECO:0007669"/>
    <property type="project" value="UniProtKB-KW"/>
</dbReference>
<keyword evidence="4" id="KW-1185">Reference proteome</keyword>
<organism evidence="3 4">
    <name type="scientific">Streptomyces carpinensis</name>
    <dbReference type="NCBI Taxonomy" id="66369"/>
    <lineage>
        <taxon>Bacteria</taxon>
        <taxon>Bacillati</taxon>
        <taxon>Actinomycetota</taxon>
        <taxon>Actinomycetes</taxon>
        <taxon>Kitasatosporales</taxon>
        <taxon>Streptomycetaceae</taxon>
        <taxon>Streptomyces</taxon>
    </lineage>
</organism>
<dbReference type="InterPro" id="IPR002711">
    <property type="entry name" value="HNH"/>
</dbReference>
<dbReference type="Pfam" id="PF01844">
    <property type="entry name" value="HNH"/>
    <property type="match status" value="1"/>
</dbReference>
<reference evidence="3 4" key="1">
    <citation type="submission" date="2024-06" db="EMBL/GenBank/DDBJ databases">
        <title>The Natural Products Discovery Center: Release of the First 8490 Sequenced Strains for Exploring Actinobacteria Biosynthetic Diversity.</title>
        <authorList>
            <person name="Kalkreuter E."/>
            <person name="Kautsar S.A."/>
            <person name="Yang D."/>
            <person name="Bader C.D."/>
            <person name="Teijaro C.N."/>
            <person name="Fluegel L."/>
            <person name="Davis C.M."/>
            <person name="Simpson J.R."/>
            <person name="Lauterbach L."/>
            <person name="Steele A.D."/>
            <person name="Gui C."/>
            <person name="Meng S."/>
            <person name="Li G."/>
            <person name="Viehrig K."/>
            <person name="Ye F."/>
            <person name="Su P."/>
            <person name="Kiefer A.F."/>
            <person name="Nichols A."/>
            <person name="Cepeda A.J."/>
            <person name="Yan W."/>
            <person name="Fan B."/>
            <person name="Jiang Y."/>
            <person name="Adhikari A."/>
            <person name="Zheng C.-J."/>
            <person name="Schuster L."/>
            <person name="Cowan T.M."/>
            <person name="Smanski M.J."/>
            <person name="Chevrette M.G."/>
            <person name="De Carvalho L.P.S."/>
            <person name="Shen B."/>
        </authorList>
    </citation>
    <scope>NUCLEOTIDE SEQUENCE [LARGE SCALE GENOMIC DNA]</scope>
    <source>
        <strain evidence="3 4">NPDC000634</strain>
    </source>
</reference>
<dbReference type="Proteomes" id="UP001458415">
    <property type="component" value="Unassembled WGS sequence"/>
</dbReference>
<evidence type="ECO:0000313" key="4">
    <source>
        <dbReference type="Proteomes" id="UP001458415"/>
    </source>
</evidence>
<dbReference type="Gene3D" id="1.10.30.50">
    <property type="match status" value="1"/>
</dbReference>
<dbReference type="SMART" id="SM00507">
    <property type="entry name" value="HNHc"/>
    <property type="match status" value="1"/>
</dbReference>
<sequence>MKTCKKCQKEKPLTEFHRNTTMKDGRRSVCRACRYAKPENSELAEAPRPERRACKKCRKEKPLTDFHRNKRMRDGRRNVCKLCRSPNPEQYRPQGSPLPDRKTCPKCKEVKPIADFTYSTGLRTSRCKECLKETAREERAANPEAQAARDRRYRERNGDKARAAGRRHYQANKAYYAAKNAEWIRENPVANRARRARYRARKLAAPGGGVSRIEWITLRDSYGCCIGCLRTDGPLEPDHVHPLSLGGRDHIDNIQPLCRSCNASKKNRCIDYRISFTSALLREPAFTTI</sequence>
<evidence type="ECO:0000259" key="2">
    <source>
        <dbReference type="SMART" id="SM00507"/>
    </source>
</evidence>
<protein>
    <submittedName>
        <fullName evidence="3">HNH endonuclease</fullName>
    </submittedName>
</protein>